<gene>
    <name evidence="1" type="ORF">EAH78_04920</name>
</gene>
<accession>A0A502I5I6</accession>
<reference evidence="1 2" key="1">
    <citation type="journal article" date="2019" name="Environ. Microbiol.">
        <title>Species interactions and distinct microbial communities in high Arctic permafrost affected cryosols are associated with the CH4 and CO2 gas fluxes.</title>
        <authorList>
            <person name="Altshuler I."/>
            <person name="Hamel J."/>
            <person name="Turney S."/>
            <person name="Magnuson E."/>
            <person name="Levesque R."/>
            <person name="Greer C."/>
            <person name="Whyte L.G."/>
        </authorList>
    </citation>
    <scope>NUCLEOTIDE SEQUENCE [LARGE SCALE GENOMIC DNA]</scope>
    <source>
        <strain evidence="1 2">E3</strain>
    </source>
</reference>
<dbReference type="EMBL" id="RCZE01000002">
    <property type="protein sequence ID" value="TPG80550.1"/>
    <property type="molecule type" value="Genomic_DNA"/>
</dbReference>
<sequence>MSNLGICDASSRVGKATNGRFVAPLIKKCAILAISCSLDQLYAGKYDECCAMLRAVRLYRIFTVNISSVT</sequence>
<dbReference type="Proteomes" id="UP000317933">
    <property type="component" value="Unassembled WGS sequence"/>
</dbReference>
<name>A0A502I5I6_9PSED</name>
<organism evidence="1 2">
    <name type="scientific">Pseudomonas arsenicoxydans</name>
    <dbReference type="NCBI Taxonomy" id="702115"/>
    <lineage>
        <taxon>Bacteria</taxon>
        <taxon>Pseudomonadati</taxon>
        <taxon>Pseudomonadota</taxon>
        <taxon>Gammaproteobacteria</taxon>
        <taxon>Pseudomonadales</taxon>
        <taxon>Pseudomonadaceae</taxon>
        <taxon>Pseudomonas</taxon>
    </lineage>
</organism>
<dbReference type="AlphaFoldDB" id="A0A502I5I6"/>
<comment type="caution">
    <text evidence="1">The sequence shown here is derived from an EMBL/GenBank/DDBJ whole genome shotgun (WGS) entry which is preliminary data.</text>
</comment>
<protein>
    <submittedName>
        <fullName evidence="1">Uncharacterized protein</fullName>
    </submittedName>
</protein>
<evidence type="ECO:0000313" key="1">
    <source>
        <dbReference type="EMBL" id="TPG80550.1"/>
    </source>
</evidence>
<proteinExistence type="predicted"/>
<evidence type="ECO:0000313" key="2">
    <source>
        <dbReference type="Proteomes" id="UP000317933"/>
    </source>
</evidence>